<dbReference type="FunFam" id="3.20.20.70:FF:000037">
    <property type="entry name" value="Tryptophan synthase alpha chain"/>
    <property type="match status" value="1"/>
</dbReference>
<dbReference type="AlphaFoldDB" id="A0A844G965"/>
<evidence type="ECO:0000256" key="2">
    <source>
        <dbReference type="ARBA" id="ARBA00004733"/>
    </source>
</evidence>
<dbReference type="InterPro" id="IPR011060">
    <property type="entry name" value="RibuloseP-bd_barrel"/>
</dbReference>
<evidence type="ECO:0000256" key="1">
    <source>
        <dbReference type="ARBA" id="ARBA00003365"/>
    </source>
</evidence>
<keyword evidence="5 9" id="KW-0822">Tryptophan biosynthesis</keyword>
<dbReference type="InterPro" id="IPR013785">
    <property type="entry name" value="Aldolase_TIM"/>
</dbReference>
<dbReference type="UniPathway" id="UPA00035">
    <property type="reaction ID" value="UER00044"/>
</dbReference>
<dbReference type="Gene3D" id="3.20.20.70">
    <property type="entry name" value="Aldolase class I"/>
    <property type="match status" value="1"/>
</dbReference>
<comment type="function">
    <text evidence="1 9">The alpha subunit is responsible for the aldol cleavage of indoleglycerol phosphate to indole and glyceraldehyde 3-phosphate.</text>
</comment>
<evidence type="ECO:0000256" key="4">
    <source>
        <dbReference type="ARBA" id="ARBA00022605"/>
    </source>
</evidence>
<dbReference type="EC" id="4.2.1.20" evidence="9"/>
<dbReference type="Pfam" id="PF00290">
    <property type="entry name" value="Trp_syntA"/>
    <property type="match status" value="1"/>
</dbReference>
<dbReference type="NCBIfam" id="TIGR00262">
    <property type="entry name" value="trpA"/>
    <property type="match status" value="1"/>
</dbReference>
<organism evidence="11 12">
    <name type="scientific">Victivallis lenta</name>
    <dbReference type="NCBI Taxonomy" id="2606640"/>
    <lineage>
        <taxon>Bacteria</taxon>
        <taxon>Pseudomonadati</taxon>
        <taxon>Lentisphaerota</taxon>
        <taxon>Lentisphaeria</taxon>
        <taxon>Victivallales</taxon>
        <taxon>Victivallaceae</taxon>
        <taxon>Victivallis</taxon>
    </lineage>
</organism>
<evidence type="ECO:0000256" key="10">
    <source>
        <dbReference type="RuleBase" id="RU003662"/>
    </source>
</evidence>
<reference evidence="11 12" key="1">
    <citation type="submission" date="2019-08" db="EMBL/GenBank/DDBJ databases">
        <title>In-depth cultivation of the pig gut microbiome towards novel bacterial diversity and tailored functional studies.</title>
        <authorList>
            <person name="Wylensek D."/>
            <person name="Hitch T.C.A."/>
            <person name="Clavel T."/>
        </authorList>
    </citation>
    <scope>NUCLEOTIDE SEQUENCE [LARGE SCALE GENOMIC DNA]</scope>
    <source>
        <strain evidence="11 12">BBE-744-WT-12</strain>
    </source>
</reference>
<comment type="caution">
    <text evidence="11">The sequence shown here is derived from an EMBL/GenBank/DDBJ whole genome shotgun (WGS) entry which is preliminary data.</text>
</comment>
<evidence type="ECO:0000313" key="12">
    <source>
        <dbReference type="Proteomes" id="UP000435649"/>
    </source>
</evidence>
<keyword evidence="12" id="KW-1185">Reference proteome</keyword>
<gene>
    <name evidence="9" type="primary">trpA</name>
    <name evidence="11" type="ORF">FYJ85_20870</name>
</gene>
<dbReference type="PROSITE" id="PS51257">
    <property type="entry name" value="PROKAR_LIPOPROTEIN"/>
    <property type="match status" value="1"/>
</dbReference>
<comment type="subunit">
    <text evidence="3 9">Tetramer of two alpha and two beta chains.</text>
</comment>
<evidence type="ECO:0000256" key="3">
    <source>
        <dbReference type="ARBA" id="ARBA00011270"/>
    </source>
</evidence>
<dbReference type="InterPro" id="IPR018204">
    <property type="entry name" value="Trp_synthase_alpha_AS"/>
</dbReference>
<dbReference type="SUPFAM" id="SSF51366">
    <property type="entry name" value="Ribulose-phoshate binding barrel"/>
    <property type="match status" value="1"/>
</dbReference>
<keyword evidence="7 9" id="KW-0456">Lyase</keyword>
<comment type="pathway">
    <text evidence="2 9">Amino-acid biosynthesis; L-tryptophan biosynthesis; L-tryptophan from chorismate: step 5/5.</text>
</comment>
<evidence type="ECO:0000313" key="11">
    <source>
        <dbReference type="EMBL" id="MST99484.1"/>
    </source>
</evidence>
<dbReference type="Proteomes" id="UP000435649">
    <property type="component" value="Unassembled WGS sequence"/>
</dbReference>
<feature type="active site" description="Proton acceptor" evidence="9">
    <location>
        <position position="62"/>
    </location>
</feature>
<name>A0A844G965_9BACT</name>
<accession>A0A844G965</accession>
<keyword evidence="6 9" id="KW-0057">Aromatic amino acid biosynthesis</keyword>
<dbReference type="PROSITE" id="PS00167">
    <property type="entry name" value="TRP_SYNTHASE_ALPHA"/>
    <property type="match status" value="1"/>
</dbReference>
<dbReference type="InterPro" id="IPR002028">
    <property type="entry name" value="Trp_synthase_suA"/>
</dbReference>
<dbReference type="RefSeq" id="WP_154420666.1">
    <property type="nucleotide sequence ID" value="NZ_CALXOB010000035.1"/>
</dbReference>
<dbReference type="HAMAP" id="MF_00131">
    <property type="entry name" value="Trp_synth_alpha"/>
    <property type="match status" value="1"/>
</dbReference>
<dbReference type="EMBL" id="VUNS01000038">
    <property type="protein sequence ID" value="MST99484.1"/>
    <property type="molecule type" value="Genomic_DNA"/>
</dbReference>
<evidence type="ECO:0000256" key="5">
    <source>
        <dbReference type="ARBA" id="ARBA00022822"/>
    </source>
</evidence>
<dbReference type="GO" id="GO:0005829">
    <property type="term" value="C:cytosol"/>
    <property type="evidence" value="ECO:0007669"/>
    <property type="project" value="TreeGrafter"/>
</dbReference>
<evidence type="ECO:0000256" key="9">
    <source>
        <dbReference type="HAMAP-Rule" id="MF_00131"/>
    </source>
</evidence>
<dbReference type="GO" id="GO:0004834">
    <property type="term" value="F:tryptophan synthase activity"/>
    <property type="evidence" value="ECO:0007669"/>
    <property type="project" value="UniProtKB-UniRule"/>
</dbReference>
<proteinExistence type="inferred from homology"/>
<evidence type="ECO:0000256" key="7">
    <source>
        <dbReference type="ARBA" id="ARBA00023239"/>
    </source>
</evidence>
<evidence type="ECO:0000256" key="8">
    <source>
        <dbReference type="ARBA" id="ARBA00049047"/>
    </source>
</evidence>
<sequence>MMETRINRCLERCRAEKRGALVVYVTVGCPSPAESEALIGRLIEAGADMIELGVPFSDPMADGPVIQRAGQLALQAGTTLPEILAIAGRIRKRFPETPLVLFSYYNVLLNYGLDRLGADLRSAGVDGLLAVDLPLEERGEVVPICEANGIQLIPLVSPATSPERAAKIAAGCSGFVYCITVRGVTGVRSSLPPELAAELESAKKACGLPVAAGFGISTPEMARDISFHADAVVVGSAMVRTLLDEGADAAVSLIGSIAAGLRR</sequence>
<dbReference type="PANTHER" id="PTHR43406">
    <property type="entry name" value="TRYPTOPHAN SYNTHASE, ALPHA CHAIN"/>
    <property type="match status" value="1"/>
</dbReference>
<comment type="catalytic activity">
    <reaction evidence="8 9">
        <text>(1S,2R)-1-C-(indol-3-yl)glycerol 3-phosphate + L-serine = D-glyceraldehyde 3-phosphate + L-tryptophan + H2O</text>
        <dbReference type="Rhea" id="RHEA:10532"/>
        <dbReference type="ChEBI" id="CHEBI:15377"/>
        <dbReference type="ChEBI" id="CHEBI:33384"/>
        <dbReference type="ChEBI" id="CHEBI:57912"/>
        <dbReference type="ChEBI" id="CHEBI:58866"/>
        <dbReference type="ChEBI" id="CHEBI:59776"/>
        <dbReference type="EC" id="4.2.1.20"/>
    </reaction>
</comment>
<keyword evidence="4 9" id="KW-0028">Amino-acid biosynthesis</keyword>
<dbReference type="CDD" id="cd04724">
    <property type="entry name" value="Tryptophan_synthase_alpha"/>
    <property type="match status" value="1"/>
</dbReference>
<evidence type="ECO:0000256" key="6">
    <source>
        <dbReference type="ARBA" id="ARBA00023141"/>
    </source>
</evidence>
<protein>
    <recommendedName>
        <fullName evidence="9">Tryptophan synthase alpha chain</fullName>
        <ecNumber evidence="9">4.2.1.20</ecNumber>
    </recommendedName>
</protein>
<feature type="active site" description="Proton acceptor" evidence="9">
    <location>
        <position position="51"/>
    </location>
</feature>
<dbReference type="PANTHER" id="PTHR43406:SF1">
    <property type="entry name" value="TRYPTOPHAN SYNTHASE ALPHA CHAIN, CHLOROPLASTIC"/>
    <property type="match status" value="1"/>
</dbReference>
<comment type="similarity">
    <text evidence="9 10">Belongs to the TrpA family.</text>
</comment>